<protein>
    <recommendedName>
        <fullName evidence="4">TFIIS N-terminal domain-containing protein</fullName>
    </recommendedName>
</protein>
<reference evidence="5 6" key="1">
    <citation type="journal article" date="2023" name="Hortic Res">
        <title>The complete reference genome for grapevine (Vitis vinifera L.) genetics and breeding.</title>
        <authorList>
            <person name="Shi X."/>
            <person name="Cao S."/>
            <person name="Wang X."/>
            <person name="Huang S."/>
            <person name="Wang Y."/>
            <person name="Liu Z."/>
            <person name="Liu W."/>
            <person name="Leng X."/>
            <person name="Peng Y."/>
            <person name="Wang N."/>
            <person name="Wang Y."/>
            <person name="Ma Z."/>
            <person name="Xu X."/>
            <person name="Zhang F."/>
            <person name="Xue H."/>
            <person name="Zhong H."/>
            <person name="Wang Y."/>
            <person name="Zhang K."/>
            <person name="Velt A."/>
            <person name="Avia K."/>
            <person name="Holtgrawe D."/>
            <person name="Grimplet J."/>
            <person name="Matus J.T."/>
            <person name="Ware D."/>
            <person name="Wu X."/>
            <person name="Wang H."/>
            <person name="Liu C."/>
            <person name="Fang Y."/>
            <person name="Rustenholz C."/>
            <person name="Cheng Z."/>
            <person name="Xiao H."/>
            <person name="Zhou Y."/>
        </authorList>
    </citation>
    <scope>NUCLEOTIDE SEQUENCE [LARGE SCALE GENOMIC DNA]</scope>
    <source>
        <strain evidence="6">cv. Pinot noir / PN40024</strain>
        <tissue evidence="5">Leaf</tissue>
    </source>
</reference>
<dbReference type="InterPro" id="IPR003617">
    <property type="entry name" value="TFIIS/CRSP70_N_sub"/>
</dbReference>
<dbReference type="Gene3D" id="1.20.930.10">
    <property type="entry name" value="Conserved domain common to transcription factors TFIIS, elongin A, CRSP70"/>
    <property type="match status" value="1"/>
</dbReference>
<dbReference type="SUPFAM" id="SSF47676">
    <property type="entry name" value="Conserved domain common to transcription factors TFIIS, elongin A, CRSP70"/>
    <property type="match status" value="1"/>
</dbReference>
<evidence type="ECO:0000313" key="5">
    <source>
        <dbReference type="EMBL" id="WJZ97417.1"/>
    </source>
</evidence>
<evidence type="ECO:0000256" key="2">
    <source>
        <dbReference type="ARBA" id="ARBA00023242"/>
    </source>
</evidence>
<evidence type="ECO:0000259" key="4">
    <source>
        <dbReference type="PROSITE" id="PS51319"/>
    </source>
</evidence>
<keyword evidence="2 3" id="KW-0539">Nucleus</keyword>
<proteinExistence type="predicted"/>
<comment type="subcellular location">
    <subcellularLocation>
        <location evidence="1 3">Nucleus</location>
    </subcellularLocation>
</comment>
<accession>A0ABY9CS30</accession>
<dbReference type="PANTHER" id="PTHR46548:SF1">
    <property type="entry name" value="BAH AND TFIIS DOMAIN-CONTAINING PROTEIN-RELATED"/>
    <property type="match status" value="1"/>
</dbReference>
<keyword evidence="6" id="KW-1185">Reference proteome</keyword>
<dbReference type="InterPro" id="IPR035441">
    <property type="entry name" value="TFIIS/LEDGF_dom_sf"/>
</dbReference>
<name>A0ABY9CS30_VITVI</name>
<dbReference type="EMBL" id="CP126657">
    <property type="protein sequence ID" value="WJZ97417.1"/>
    <property type="molecule type" value="Genomic_DNA"/>
</dbReference>
<feature type="domain" description="TFIIS N-terminal" evidence="4">
    <location>
        <begin position="1"/>
        <end position="82"/>
    </location>
</feature>
<dbReference type="SMART" id="SM00509">
    <property type="entry name" value="TFS2N"/>
    <property type="match status" value="1"/>
</dbReference>
<evidence type="ECO:0000256" key="3">
    <source>
        <dbReference type="PROSITE-ProRule" id="PRU00649"/>
    </source>
</evidence>
<dbReference type="CDD" id="cd00183">
    <property type="entry name" value="TFIIS_I"/>
    <property type="match status" value="1"/>
</dbReference>
<organism evidence="5 6">
    <name type="scientific">Vitis vinifera</name>
    <name type="common">Grape</name>
    <dbReference type="NCBI Taxonomy" id="29760"/>
    <lineage>
        <taxon>Eukaryota</taxon>
        <taxon>Viridiplantae</taxon>
        <taxon>Streptophyta</taxon>
        <taxon>Embryophyta</taxon>
        <taxon>Tracheophyta</taxon>
        <taxon>Spermatophyta</taxon>
        <taxon>Magnoliopsida</taxon>
        <taxon>eudicotyledons</taxon>
        <taxon>Gunneridae</taxon>
        <taxon>Pentapetalae</taxon>
        <taxon>rosids</taxon>
        <taxon>Vitales</taxon>
        <taxon>Vitaceae</taxon>
        <taxon>Viteae</taxon>
        <taxon>Vitis</taxon>
    </lineage>
</organism>
<dbReference type="PANTHER" id="PTHR46548">
    <property type="entry name" value="BAH AND TFIIS DOMAIN-CONTAINING PROTEIN-RELATED"/>
    <property type="match status" value="1"/>
</dbReference>
<dbReference type="PROSITE" id="PS51319">
    <property type="entry name" value="TFIIS_N"/>
    <property type="match status" value="1"/>
</dbReference>
<sequence>MAPRVHEGKIGDVSSPKDGDKSAEESLLVLLHALDKLPVNLQALQMCNIGKSVNHLRTHKNLEIQKKARNLVDTWKKRVEAEMNINDAKSGLSQAVPWFSRPRLSEVSHDGNRHSGGSSEIAMKSSVMQLSSSKTAPVNKIILGVVFN</sequence>
<evidence type="ECO:0000313" key="6">
    <source>
        <dbReference type="Proteomes" id="UP001227230"/>
    </source>
</evidence>
<dbReference type="Pfam" id="PF08711">
    <property type="entry name" value="Med26"/>
    <property type="match status" value="1"/>
</dbReference>
<evidence type="ECO:0000256" key="1">
    <source>
        <dbReference type="ARBA" id="ARBA00004123"/>
    </source>
</evidence>
<dbReference type="Proteomes" id="UP001227230">
    <property type="component" value="Chromosome 10"/>
</dbReference>
<gene>
    <name evidence="5" type="ORF">VitviT2T_016022</name>
</gene>
<dbReference type="InterPro" id="IPR017923">
    <property type="entry name" value="TFIIS_N"/>
</dbReference>